<name>A0AC61RY36_9FIRM</name>
<accession>A0AC61RY36</accession>
<protein>
    <submittedName>
        <fullName evidence="1">Uncharacterized protein</fullName>
    </submittedName>
</protein>
<comment type="caution">
    <text evidence="1">The sequence shown here is derived from an EMBL/GenBank/DDBJ whole genome shotgun (WGS) entry which is preliminary data.</text>
</comment>
<dbReference type="EMBL" id="SRYA01000012">
    <property type="protein sequence ID" value="TGY96841.1"/>
    <property type="molecule type" value="Genomic_DNA"/>
</dbReference>
<dbReference type="Proteomes" id="UP000304953">
    <property type="component" value="Unassembled WGS sequence"/>
</dbReference>
<evidence type="ECO:0000313" key="2">
    <source>
        <dbReference type="Proteomes" id="UP000304953"/>
    </source>
</evidence>
<sequence length="503" mass="55200">MTSSKISQMAAMMRASELVSAQKNSQQDGSPAFGALLNQTSGGNKETNLWNGNAIQPPKAELNNQAAFVKETAGSSFKDHAITQNNAGEAQNKLPEDAKEKLDAFEEKVTETVAEELDVTEEEVKEAMEALGMTVMDLTDPSKLADLVMKLTGSEDIGSLLLSEDFQQIIGEIKDLTQELMAQLELSPEELPQAMEQLENLLTADLEEQPGELPEQYLQPELEGQVAEASEKTMENSGEVLQNTSAEAAVSDQKVKEMDGQEHVAETDAPEEVEQEQQSQKTEVQNQTDSEEYGQEDSSEKSLSDTSQGSKTTEKSDSPQHHVTYQTTTQTVNQGQALEVTQTVVQTRIDVEDIMRQVSQMTRVMVTQAESSIEMQLNPANLGKVYLQVISREGMITAQIAAQNEAVKEALENQVAILKENMNQQGIKVEAIEVTIASHEFERNLEQNQQNMPGEQQEADSGKSTRRNINLNSPEELEGGLSEEEDLAAKIMAEQGNSMDLTA</sequence>
<reference evidence="1" key="1">
    <citation type="submission" date="2019-04" db="EMBL/GenBank/DDBJ databases">
        <title>Microbes associate with the intestines of laboratory mice.</title>
        <authorList>
            <person name="Navarre W."/>
            <person name="Wong E."/>
            <person name="Huang K."/>
            <person name="Tropini C."/>
            <person name="Ng K."/>
            <person name="Yu B."/>
        </authorList>
    </citation>
    <scope>NUCLEOTIDE SEQUENCE</scope>
    <source>
        <strain evidence="1">NM01_1-7b</strain>
    </source>
</reference>
<organism evidence="1 2">
    <name type="scientific">Petralouisia muris</name>
    <dbReference type="NCBI Taxonomy" id="3032872"/>
    <lineage>
        <taxon>Bacteria</taxon>
        <taxon>Bacillati</taxon>
        <taxon>Bacillota</taxon>
        <taxon>Clostridia</taxon>
        <taxon>Lachnospirales</taxon>
        <taxon>Lachnospiraceae</taxon>
        <taxon>Petralouisia</taxon>
    </lineage>
</organism>
<proteinExistence type="predicted"/>
<keyword evidence="2" id="KW-1185">Reference proteome</keyword>
<gene>
    <name evidence="1" type="ORF">E5329_07550</name>
</gene>
<evidence type="ECO:0000313" key="1">
    <source>
        <dbReference type="EMBL" id="TGY96841.1"/>
    </source>
</evidence>